<evidence type="ECO:0000313" key="2">
    <source>
        <dbReference type="EMBL" id="MBB4764501.1"/>
    </source>
</evidence>
<dbReference type="InterPro" id="IPR006026">
    <property type="entry name" value="Peptidase_Metallo"/>
</dbReference>
<sequence>MLPCIESTPNGEHIAAAERIDPDNAFGRRRGGGFEAAGDPTFFWPNGSTLRVFFLDGEQSLRERVMAAAGAWTEHANLRFRVVDSADAEIRVTFQGAENSSALGVTALDQRDYAPGAPTMILAEVPWATPGRVDRLARHEFGHAIGLVHEHSSPAAGIRWNKPVVYQALAGPPNYWKPEVVDSNVFHRYAAGATQFTSFDPDSVMIYGFPPSWTLDGLTYPENSELSAMDKKFARRIYP</sequence>
<dbReference type="GO" id="GO:0008237">
    <property type="term" value="F:metallopeptidase activity"/>
    <property type="evidence" value="ECO:0007669"/>
    <property type="project" value="InterPro"/>
</dbReference>
<protein>
    <recommendedName>
        <fullName evidence="1">Peptidase metallopeptidase domain-containing protein</fullName>
    </recommendedName>
</protein>
<evidence type="ECO:0000313" key="3">
    <source>
        <dbReference type="Proteomes" id="UP000578112"/>
    </source>
</evidence>
<comment type="caution">
    <text evidence="2">The sequence shown here is derived from an EMBL/GenBank/DDBJ whole genome shotgun (WGS) entry which is preliminary data.</text>
</comment>
<dbReference type="InterPro" id="IPR024079">
    <property type="entry name" value="MetalloPept_cat_dom_sf"/>
</dbReference>
<dbReference type="Gene3D" id="3.40.390.10">
    <property type="entry name" value="Collagenase (Catalytic Domain)"/>
    <property type="match status" value="1"/>
</dbReference>
<reference evidence="2 3" key="1">
    <citation type="submission" date="2020-08" db="EMBL/GenBank/DDBJ databases">
        <title>Sequencing the genomes of 1000 actinobacteria strains.</title>
        <authorList>
            <person name="Klenk H.-P."/>
        </authorList>
    </citation>
    <scope>NUCLEOTIDE SEQUENCE [LARGE SCALE GENOMIC DNA]</scope>
    <source>
        <strain evidence="2 3">DSM 43149</strain>
    </source>
</reference>
<dbReference type="RefSeq" id="WP_184995686.1">
    <property type="nucleotide sequence ID" value="NZ_BOMK01000003.1"/>
</dbReference>
<dbReference type="AlphaFoldDB" id="A0A7W7I0Z3"/>
<dbReference type="SMART" id="SM00235">
    <property type="entry name" value="ZnMc"/>
    <property type="match status" value="1"/>
</dbReference>
<keyword evidence="3" id="KW-1185">Reference proteome</keyword>
<dbReference type="SUPFAM" id="SSF55486">
    <property type="entry name" value="Metalloproteases ('zincins'), catalytic domain"/>
    <property type="match status" value="1"/>
</dbReference>
<feature type="domain" description="Peptidase metallopeptidase" evidence="1">
    <location>
        <begin position="40"/>
        <end position="183"/>
    </location>
</feature>
<evidence type="ECO:0000259" key="1">
    <source>
        <dbReference type="SMART" id="SM00235"/>
    </source>
</evidence>
<proteinExistence type="predicted"/>
<organism evidence="2 3">
    <name type="scientific">Actinoplanes digitatis</name>
    <dbReference type="NCBI Taxonomy" id="1868"/>
    <lineage>
        <taxon>Bacteria</taxon>
        <taxon>Bacillati</taxon>
        <taxon>Actinomycetota</taxon>
        <taxon>Actinomycetes</taxon>
        <taxon>Micromonosporales</taxon>
        <taxon>Micromonosporaceae</taxon>
        <taxon>Actinoplanes</taxon>
    </lineage>
</organism>
<dbReference type="Proteomes" id="UP000578112">
    <property type="component" value="Unassembled WGS sequence"/>
</dbReference>
<dbReference type="GO" id="GO:0006508">
    <property type="term" value="P:proteolysis"/>
    <property type="evidence" value="ECO:0007669"/>
    <property type="project" value="InterPro"/>
</dbReference>
<name>A0A7W7I0Z3_9ACTN</name>
<dbReference type="EMBL" id="JACHNH010000001">
    <property type="protein sequence ID" value="MBB4764501.1"/>
    <property type="molecule type" value="Genomic_DNA"/>
</dbReference>
<accession>A0A7W7I0Z3</accession>
<gene>
    <name evidence="2" type="ORF">BJ971_005057</name>
</gene>
<dbReference type="GO" id="GO:0008270">
    <property type="term" value="F:zinc ion binding"/>
    <property type="evidence" value="ECO:0007669"/>
    <property type="project" value="InterPro"/>
</dbReference>